<proteinExistence type="inferred from homology"/>
<comment type="similarity">
    <text evidence="1">Belongs to the DCC1 family.</text>
</comment>
<gene>
    <name evidence="3" type="ORF">LODBEIA_P58580</name>
</gene>
<organism evidence="3 4">
    <name type="scientific">Lodderomyces beijingensis</name>
    <dbReference type="NCBI Taxonomy" id="1775926"/>
    <lineage>
        <taxon>Eukaryota</taxon>
        <taxon>Fungi</taxon>
        <taxon>Dikarya</taxon>
        <taxon>Ascomycota</taxon>
        <taxon>Saccharomycotina</taxon>
        <taxon>Pichiomycetes</taxon>
        <taxon>Debaryomycetaceae</taxon>
        <taxon>Candida/Lodderomyces clade</taxon>
        <taxon>Lodderomyces</taxon>
    </lineage>
</organism>
<dbReference type="PANTHER" id="PTHR13395">
    <property type="entry name" value="SISTER CHROMATID COHESION PROTEIN DCC1-RELATED"/>
    <property type="match status" value="1"/>
</dbReference>
<dbReference type="PANTHER" id="PTHR13395:SF6">
    <property type="entry name" value="SISTER CHROMATID COHESION PROTEIN DCC1"/>
    <property type="match status" value="1"/>
</dbReference>
<dbReference type="InterPro" id="IPR019128">
    <property type="entry name" value="Dcc1"/>
</dbReference>
<dbReference type="Pfam" id="PF09724">
    <property type="entry name" value="Dcc1"/>
    <property type="match status" value="1"/>
</dbReference>
<dbReference type="RefSeq" id="XP_066832796.1">
    <property type="nucleotide sequence ID" value="XM_066976236.1"/>
</dbReference>
<keyword evidence="2" id="KW-0235">DNA replication</keyword>
<evidence type="ECO:0000256" key="1">
    <source>
        <dbReference type="ARBA" id="ARBA00007017"/>
    </source>
</evidence>
<keyword evidence="4" id="KW-1185">Reference proteome</keyword>
<protein>
    <recommendedName>
        <fullName evidence="5">Sister chromatid cohesion protein DCC1</fullName>
    </recommendedName>
</protein>
<sequence>MCFKPSTVGSVASRTVSSERRVQDEVEIAREIFQTTRVVTISVATKPHPMTSISVYSKLQPDKSHIYKLIQLPNDLLEKLPTSLQLKSNFNGDGLVLCTQDETFRVRQNNHSNTVLLMRELNTCDHGVRDGDGQVEGDAMVGFASCHYEYEVTPTVPSIDLASRVPLLHHRDVIAGKYAGDEKHGSVSKMELMRSSCSSSGQFEMLWTELALCSIDSHVFQMARDLRVAVLHDLITYKLSYPDVKLEDAKLEWGGDMVKTVLDKYTTRTREGDRVLNDHLIVVEFGVVALSQAHTHKTGDLMINWKLSLPQFYSPSLDLKMLRGHYVTSSNGGGDEYVTYVDPESLSRDVGVRIKQLLAVQASWPYDEFVSFLEGVVPGGRKVDAVVIKFARKKKVGRDKFVVVPR</sequence>
<name>A0ABP0ZU14_9ASCO</name>
<accession>A0ABP0ZU14</accession>
<evidence type="ECO:0008006" key="5">
    <source>
        <dbReference type="Google" id="ProtNLM"/>
    </source>
</evidence>
<dbReference type="Proteomes" id="UP001497383">
    <property type="component" value="Chromosome 8"/>
</dbReference>
<evidence type="ECO:0000256" key="2">
    <source>
        <dbReference type="ARBA" id="ARBA00022705"/>
    </source>
</evidence>
<dbReference type="GeneID" id="92211054"/>
<evidence type="ECO:0000313" key="4">
    <source>
        <dbReference type="Proteomes" id="UP001497383"/>
    </source>
</evidence>
<evidence type="ECO:0000313" key="3">
    <source>
        <dbReference type="EMBL" id="CAK9442105.1"/>
    </source>
</evidence>
<dbReference type="EMBL" id="OZ022412">
    <property type="protein sequence ID" value="CAK9442105.1"/>
    <property type="molecule type" value="Genomic_DNA"/>
</dbReference>
<reference evidence="3 4" key="1">
    <citation type="submission" date="2024-03" db="EMBL/GenBank/DDBJ databases">
        <authorList>
            <person name="Brejova B."/>
        </authorList>
    </citation>
    <scope>NUCLEOTIDE SEQUENCE [LARGE SCALE GENOMIC DNA]</scope>
    <source>
        <strain evidence="3 4">CBS 14171</strain>
    </source>
</reference>